<evidence type="ECO:0000256" key="1">
    <source>
        <dbReference type="SAM" id="MobiDB-lite"/>
    </source>
</evidence>
<dbReference type="Proteomes" id="UP000683360">
    <property type="component" value="Unassembled WGS sequence"/>
</dbReference>
<organism evidence="2 3">
    <name type="scientific">Mytilus edulis</name>
    <name type="common">Blue mussel</name>
    <dbReference type="NCBI Taxonomy" id="6550"/>
    <lineage>
        <taxon>Eukaryota</taxon>
        <taxon>Metazoa</taxon>
        <taxon>Spiralia</taxon>
        <taxon>Lophotrochozoa</taxon>
        <taxon>Mollusca</taxon>
        <taxon>Bivalvia</taxon>
        <taxon>Autobranchia</taxon>
        <taxon>Pteriomorphia</taxon>
        <taxon>Mytilida</taxon>
        <taxon>Mytiloidea</taxon>
        <taxon>Mytilidae</taxon>
        <taxon>Mytilinae</taxon>
        <taxon>Mytilus</taxon>
    </lineage>
</organism>
<sequence length="157" mass="17969">MTTQTFPPIVNSITGITSSKTTTSQLAQSFPRYTDSTNDITNTIAIAVQKKTVTNRSPISQHGNSKPKENSTSSRPNTNGKQPYQNIDVIICNIKGIKANMKFLEHLSHKHAFICLQEHWLWTFEKDYIDKHTLESDMMNQYQTFKYQEEDVNAIKN</sequence>
<evidence type="ECO:0000313" key="2">
    <source>
        <dbReference type="EMBL" id="CAG2210132.1"/>
    </source>
</evidence>
<accession>A0A8S3RTR5</accession>
<comment type="caution">
    <text evidence="2">The sequence shown here is derived from an EMBL/GenBank/DDBJ whole genome shotgun (WGS) entry which is preliminary data.</text>
</comment>
<proteinExistence type="predicted"/>
<name>A0A8S3RTR5_MYTED</name>
<reference evidence="2" key="1">
    <citation type="submission" date="2021-03" db="EMBL/GenBank/DDBJ databases">
        <authorList>
            <person name="Bekaert M."/>
        </authorList>
    </citation>
    <scope>NUCLEOTIDE SEQUENCE</scope>
</reference>
<dbReference type="EMBL" id="CAJPWZ010001221">
    <property type="protein sequence ID" value="CAG2210132.1"/>
    <property type="molecule type" value="Genomic_DNA"/>
</dbReference>
<gene>
    <name evidence="2" type="ORF">MEDL_24245</name>
</gene>
<keyword evidence="3" id="KW-1185">Reference proteome</keyword>
<feature type="region of interest" description="Disordered" evidence="1">
    <location>
        <begin position="52"/>
        <end position="82"/>
    </location>
</feature>
<dbReference type="AlphaFoldDB" id="A0A8S3RTR5"/>
<protein>
    <submittedName>
        <fullName evidence="2">Uncharacterized protein</fullName>
    </submittedName>
</protein>
<evidence type="ECO:0000313" key="3">
    <source>
        <dbReference type="Proteomes" id="UP000683360"/>
    </source>
</evidence>